<dbReference type="EMBL" id="PJQY01003296">
    <property type="protein sequence ID" value="PQM38637.1"/>
    <property type="molecule type" value="Genomic_DNA"/>
</dbReference>
<accession>A0A314UMA0</accession>
<organism evidence="1 2">
    <name type="scientific">Prunus yedoensis var. nudiflora</name>
    <dbReference type="NCBI Taxonomy" id="2094558"/>
    <lineage>
        <taxon>Eukaryota</taxon>
        <taxon>Viridiplantae</taxon>
        <taxon>Streptophyta</taxon>
        <taxon>Embryophyta</taxon>
        <taxon>Tracheophyta</taxon>
        <taxon>Spermatophyta</taxon>
        <taxon>Magnoliopsida</taxon>
        <taxon>eudicotyledons</taxon>
        <taxon>Gunneridae</taxon>
        <taxon>Pentapetalae</taxon>
        <taxon>rosids</taxon>
        <taxon>fabids</taxon>
        <taxon>Rosales</taxon>
        <taxon>Rosaceae</taxon>
        <taxon>Amygdaloideae</taxon>
        <taxon>Amygdaleae</taxon>
        <taxon>Prunus</taxon>
    </lineage>
</organism>
<keyword evidence="2" id="KW-1185">Reference proteome</keyword>
<dbReference type="Proteomes" id="UP000250321">
    <property type="component" value="Unassembled WGS sequence"/>
</dbReference>
<comment type="caution">
    <text evidence="1">The sequence shown here is derived from an EMBL/GenBank/DDBJ whole genome shotgun (WGS) entry which is preliminary data.</text>
</comment>
<dbReference type="AlphaFoldDB" id="A0A314UMA0"/>
<proteinExistence type="predicted"/>
<sequence length="60" mass="6675">MEDTTDVGDHRLPVRFSGVDVPSVETVFQVYSFGGVPSNSVVISQVQYLPAGRGYWKRFP</sequence>
<name>A0A314UMA0_PRUYE</name>
<protein>
    <submittedName>
        <fullName evidence="1">Uncharacterized protein</fullName>
    </submittedName>
</protein>
<reference evidence="1 2" key="1">
    <citation type="submission" date="2018-02" db="EMBL/GenBank/DDBJ databases">
        <title>Draft genome of wild Prunus yedoensis var. nudiflora.</title>
        <authorList>
            <person name="Baek S."/>
            <person name="Kim J.-H."/>
            <person name="Choi K."/>
            <person name="Kim G.-B."/>
            <person name="Cho A."/>
            <person name="Jang H."/>
            <person name="Shin C.-H."/>
            <person name="Yu H.-J."/>
            <person name="Mun J.-H."/>
        </authorList>
    </citation>
    <scope>NUCLEOTIDE SEQUENCE [LARGE SCALE GENOMIC DNA]</scope>
    <source>
        <strain evidence="2">cv. Jeju island</strain>
        <tissue evidence="1">Leaf</tissue>
    </source>
</reference>
<evidence type="ECO:0000313" key="1">
    <source>
        <dbReference type="EMBL" id="PQM38637.1"/>
    </source>
</evidence>
<evidence type="ECO:0000313" key="2">
    <source>
        <dbReference type="Proteomes" id="UP000250321"/>
    </source>
</evidence>
<gene>
    <name evidence="1" type="ORF">Pyn_40333</name>
</gene>